<keyword evidence="2" id="KW-0677">Repeat</keyword>
<feature type="binding site" evidence="8">
    <location>
        <position position="111"/>
    </location>
    <ligand>
        <name>Zn(2+)</name>
        <dbReference type="ChEBI" id="CHEBI:29105"/>
    </ligand>
</feature>
<evidence type="ECO:0000256" key="5">
    <source>
        <dbReference type="ARBA" id="ARBA00023125"/>
    </source>
</evidence>
<feature type="domain" description="C2H2-type" evidence="10">
    <location>
        <begin position="404"/>
        <end position="431"/>
    </location>
</feature>
<dbReference type="Pfam" id="PF05485">
    <property type="entry name" value="THAP"/>
    <property type="match status" value="1"/>
</dbReference>
<evidence type="ECO:0000256" key="7">
    <source>
        <dbReference type="PROSITE-ProRule" id="PRU00309"/>
    </source>
</evidence>
<feature type="domain" description="C2H2-type" evidence="10">
    <location>
        <begin position="617"/>
        <end position="644"/>
    </location>
</feature>
<evidence type="ECO:0000256" key="8">
    <source>
        <dbReference type="PROSITE-ProRule" id="PRU01263"/>
    </source>
</evidence>
<evidence type="ECO:0000256" key="6">
    <source>
        <dbReference type="PROSITE-ProRule" id="PRU00042"/>
    </source>
</evidence>
<dbReference type="PROSITE" id="PS00028">
    <property type="entry name" value="ZINC_FINGER_C2H2_1"/>
    <property type="match status" value="7"/>
</dbReference>
<reference evidence="14" key="1">
    <citation type="journal article" date="2015" name="Proc. Natl. Acad. Sci. U.S.A.">
        <title>Genome sequence of the Asian Tiger mosquito, Aedes albopictus, reveals insights into its biology, genetics, and evolution.</title>
        <authorList>
            <person name="Chen X.G."/>
            <person name="Jiang X."/>
            <person name="Gu J."/>
            <person name="Xu M."/>
            <person name="Wu Y."/>
            <person name="Deng Y."/>
            <person name="Zhang C."/>
            <person name="Bonizzoni M."/>
            <person name="Dermauw W."/>
            <person name="Vontas J."/>
            <person name="Armbruster P."/>
            <person name="Huang X."/>
            <person name="Yang Y."/>
            <person name="Zhang H."/>
            <person name="He W."/>
            <person name="Peng H."/>
            <person name="Liu Y."/>
            <person name="Wu K."/>
            <person name="Chen J."/>
            <person name="Lirakis M."/>
            <person name="Topalis P."/>
            <person name="Van Leeuwen T."/>
            <person name="Hall A.B."/>
            <person name="Jiang X."/>
            <person name="Thorpe C."/>
            <person name="Mueller R.L."/>
            <person name="Sun C."/>
            <person name="Waterhouse R.M."/>
            <person name="Yan G."/>
            <person name="Tu Z.J."/>
            <person name="Fang X."/>
            <person name="James A.A."/>
        </authorList>
    </citation>
    <scope>NUCLEOTIDE SEQUENCE [LARGE SCALE GENOMIC DNA]</scope>
    <source>
        <strain evidence="14">Foshan</strain>
    </source>
</reference>
<proteinExistence type="predicted"/>
<feature type="binding site" evidence="8">
    <location>
        <position position="114"/>
    </location>
    <ligand>
        <name>Zn(2+)</name>
        <dbReference type="ChEBI" id="CHEBI:29105"/>
    </ligand>
</feature>
<name>A0ABM2A718_AEDAL</name>
<feature type="binding site" evidence="8">
    <location>
        <position position="160"/>
    </location>
    <ligand>
        <name>Zn(2+)</name>
        <dbReference type="ChEBI" id="CHEBI:29105"/>
    </ligand>
</feature>
<evidence type="ECO:0000259" key="10">
    <source>
        <dbReference type="PROSITE" id="PS50157"/>
    </source>
</evidence>
<feature type="domain" description="C2H2-type" evidence="10">
    <location>
        <begin position="434"/>
        <end position="461"/>
    </location>
</feature>
<keyword evidence="1 8" id="KW-0479">Metal-binding</keyword>
<feature type="binding site" evidence="8">
    <location>
        <position position="157"/>
    </location>
    <ligand>
        <name>Zn(2+)</name>
        <dbReference type="ChEBI" id="CHEBI:29105"/>
    </ligand>
</feature>
<feature type="domain" description="C2H2-type" evidence="10">
    <location>
        <begin position="462"/>
        <end position="489"/>
    </location>
</feature>
<dbReference type="GeneID" id="115269478"/>
<dbReference type="SUPFAM" id="SSF57716">
    <property type="entry name" value="Glucocorticoid receptor-like (DNA-binding domain)"/>
    <property type="match status" value="2"/>
</dbReference>
<dbReference type="Gene3D" id="3.30.160.60">
    <property type="entry name" value="Classic Zinc Finger"/>
    <property type="match status" value="7"/>
</dbReference>
<keyword evidence="5 7" id="KW-0238">DNA-binding</keyword>
<evidence type="ECO:0008006" key="15">
    <source>
        <dbReference type="Google" id="ProtNLM"/>
    </source>
</evidence>
<keyword evidence="3 6" id="KW-0863">Zinc-finger</keyword>
<dbReference type="SMART" id="SM00980">
    <property type="entry name" value="THAP"/>
    <property type="match status" value="1"/>
</dbReference>
<dbReference type="PROSITE" id="PS50950">
    <property type="entry name" value="ZF_THAP"/>
    <property type="match status" value="1"/>
</dbReference>
<dbReference type="InterPro" id="IPR036236">
    <property type="entry name" value="Znf_C2H2_sf"/>
</dbReference>
<evidence type="ECO:0000256" key="4">
    <source>
        <dbReference type="ARBA" id="ARBA00022833"/>
    </source>
</evidence>
<evidence type="ECO:0000313" key="13">
    <source>
        <dbReference type="EnsemblMetazoa" id="AALFPA23_025072.P37377"/>
    </source>
</evidence>
<feature type="domain" description="THAP-type" evidence="11">
    <location>
        <begin position="1"/>
        <end position="78"/>
    </location>
</feature>
<feature type="domain" description="C2H2-type" evidence="10">
    <location>
        <begin position="645"/>
        <end position="672"/>
    </location>
</feature>
<evidence type="ECO:0000256" key="1">
    <source>
        <dbReference type="ARBA" id="ARBA00022723"/>
    </source>
</evidence>
<dbReference type="InterPro" id="IPR013087">
    <property type="entry name" value="Znf_C2H2_type"/>
</dbReference>
<evidence type="ECO:0000256" key="2">
    <source>
        <dbReference type="ARBA" id="ARBA00022737"/>
    </source>
</evidence>
<dbReference type="SMART" id="SM00692">
    <property type="entry name" value="DM3"/>
    <property type="match status" value="1"/>
</dbReference>
<protein>
    <recommendedName>
        <fullName evidence="15">C2h2-type zn-finger protein</fullName>
    </recommendedName>
</protein>
<dbReference type="PANTHER" id="PTHR24409">
    <property type="entry name" value="ZINC FINGER PROTEIN 142"/>
    <property type="match status" value="1"/>
</dbReference>
<feature type="domain" description="C2H2-type" evidence="10">
    <location>
        <begin position="585"/>
        <end position="613"/>
    </location>
</feature>
<dbReference type="SUPFAM" id="SSF57667">
    <property type="entry name" value="beta-beta-alpha zinc fingers"/>
    <property type="match status" value="5"/>
</dbReference>
<feature type="region of interest" description="Disordered" evidence="9">
    <location>
        <begin position="686"/>
        <end position="716"/>
    </location>
</feature>
<reference evidence="13" key="2">
    <citation type="submission" date="2025-05" db="UniProtKB">
        <authorList>
            <consortium name="EnsemblMetazoa"/>
        </authorList>
    </citation>
    <scope>IDENTIFICATION</scope>
    <source>
        <strain evidence="13">Foshan</strain>
    </source>
</reference>
<evidence type="ECO:0000256" key="9">
    <source>
        <dbReference type="SAM" id="MobiDB-lite"/>
    </source>
</evidence>
<feature type="domain" description="ZAD" evidence="12">
    <location>
        <begin position="109"/>
        <end position="184"/>
    </location>
</feature>
<evidence type="ECO:0000256" key="3">
    <source>
        <dbReference type="ARBA" id="ARBA00022771"/>
    </source>
</evidence>
<dbReference type="Proteomes" id="UP000069940">
    <property type="component" value="Unassembled WGS sequence"/>
</dbReference>
<dbReference type="EnsemblMetazoa" id="AALFPA23_025072.R37377">
    <property type="protein sequence ID" value="AALFPA23_025072.P37377"/>
    <property type="gene ID" value="AALFPA23_025072"/>
</dbReference>
<dbReference type="SMART" id="SM00355">
    <property type="entry name" value="ZnF_C2H2"/>
    <property type="match status" value="11"/>
</dbReference>
<evidence type="ECO:0000313" key="14">
    <source>
        <dbReference type="Proteomes" id="UP000069940"/>
    </source>
</evidence>
<feature type="domain" description="C2H2-type" evidence="10">
    <location>
        <begin position="673"/>
        <end position="700"/>
    </location>
</feature>
<dbReference type="RefSeq" id="XP_029734112.2">
    <property type="nucleotide sequence ID" value="XM_029878252.2"/>
</dbReference>
<evidence type="ECO:0000259" key="12">
    <source>
        <dbReference type="PROSITE" id="PS51915"/>
    </source>
</evidence>
<dbReference type="Pfam" id="PF07776">
    <property type="entry name" value="zf-AD"/>
    <property type="match status" value="1"/>
</dbReference>
<organism evidence="13 14">
    <name type="scientific">Aedes albopictus</name>
    <name type="common">Asian tiger mosquito</name>
    <name type="synonym">Stegomyia albopicta</name>
    <dbReference type="NCBI Taxonomy" id="7160"/>
    <lineage>
        <taxon>Eukaryota</taxon>
        <taxon>Metazoa</taxon>
        <taxon>Ecdysozoa</taxon>
        <taxon>Arthropoda</taxon>
        <taxon>Hexapoda</taxon>
        <taxon>Insecta</taxon>
        <taxon>Pterygota</taxon>
        <taxon>Neoptera</taxon>
        <taxon>Endopterygota</taxon>
        <taxon>Diptera</taxon>
        <taxon>Nematocera</taxon>
        <taxon>Culicoidea</taxon>
        <taxon>Culicidae</taxon>
        <taxon>Culicinae</taxon>
        <taxon>Aedini</taxon>
        <taxon>Aedes</taxon>
        <taxon>Stegomyia</taxon>
    </lineage>
</organism>
<evidence type="ECO:0000259" key="11">
    <source>
        <dbReference type="PROSITE" id="PS50950"/>
    </source>
</evidence>
<accession>A0ABM2A718</accession>
<sequence length="716" mass="82964">MSKLCCIPICRNSKGDRGVPCYPFPATDDYLRSKWIDFVGAADPQRFRWRNKQICAEHFHRADLVETGPTAGAVPTVYSPDEAEEDMLAERDRVMVSESSASSVNLQSLFCRICLKKAAGLIPFSSKLHNESLVDVIYTVTGLVLDEEEVNLPTKICASCVGKIDMAFNVRKEFLHQERVLRNMIKNKQLEAHYRCFDNHVVHWKSQSEIYLNSLMKDVKTELIIEPVEEMVEEHLNDEQEDRTEQPASSGSIQHDPPESNLTVEVYSESDEEEEAGSSKKIVYSWKELYKPKRVRQVKEHKITEDLPEPTLIPNTCYICNTVHENEDELDSHIEQHVQLVPYTCACSTEEHPIVLKSLITLNKHLQSHLYSYVCDYCPLRYINRKSYILHMQCLHENINSDGYTCDDCGQFFTQKRAFSTHIYKHRAIREGKFKCDHCGKAFSSSALLTRHLRIHTGEKPYECKKCSKRFNHESIFQVHKRSHIGEKAHVCSECNKRFINAPMLRYHMAEHFPDDPRYRTQYSIKRPKYDHVKDDVNLSNPKGIVTDGKNRYSRDRACEFENCTFTTTSVQSWHYHLATHTRKFQCEICARRFPTKQTLVKHVETAHEGKKAAKTIPCTYCDKKFSNNQKLRYHLDMHENNRRHKCSYCEKAFVQVANMKAHERIHTGEKPFPCRACPAAFITSSGRRKHERTHPELDAGQRGVETKVEYSGDGN</sequence>
<keyword evidence="4 8" id="KW-0862">Zinc</keyword>
<dbReference type="Pfam" id="PF00096">
    <property type="entry name" value="zf-C2H2"/>
    <property type="match status" value="5"/>
</dbReference>
<dbReference type="PANTHER" id="PTHR24409:SF420">
    <property type="entry name" value="IP01303P"/>
    <property type="match status" value="1"/>
</dbReference>
<feature type="compositionally biased region" description="Basic and acidic residues" evidence="9">
    <location>
        <begin position="694"/>
        <end position="716"/>
    </location>
</feature>
<dbReference type="PROSITE" id="PS51915">
    <property type="entry name" value="ZAD"/>
    <property type="match status" value="1"/>
</dbReference>
<dbReference type="InterPro" id="IPR012934">
    <property type="entry name" value="Znf_AD"/>
</dbReference>
<feature type="region of interest" description="Disordered" evidence="9">
    <location>
        <begin position="234"/>
        <end position="261"/>
    </location>
</feature>
<dbReference type="Pfam" id="PF13894">
    <property type="entry name" value="zf-C2H2_4"/>
    <property type="match status" value="1"/>
</dbReference>
<keyword evidence="14" id="KW-1185">Reference proteome</keyword>
<dbReference type="SMART" id="SM00868">
    <property type="entry name" value="zf-AD"/>
    <property type="match status" value="1"/>
</dbReference>
<feature type="domain" description="C2H2-type" evidence="10">
    <location>
        <begin position="490"/>
        <end position="517"/>
    </location>
</feature>
<dbReference type="PROSITE" id="PS50157">
    <property type="entry name" value="ZINC_FINGER_C2H2_2"/>
    <property type="match status" value="8"/>
</dbReference>
<dbReference type="InterPro" id="IPR006612">
    <property type="entry name" value="THAP_Znf"/>
</dbReference>